<feature type="transmembrane region" description="Helical" evidence="1">
    <location>
        <begin position="81"/>
        <end position="99"/>
    </location>
</feature>
<dbReference type="PANTHER" id="PTHR43801">
    <property type="entry name" value="NUCLEOTIDE-BINDING PROTEIN-RELATED"/>
    <property type="match status" value="1"/>
</dbReference>
<dbReference type="EMBL" id="CP015518">
    <property type="protein sequence ID" value="APG26212.1"/>
    <property type="molecule type" value="Genomic_DNA"/>
</dbReference>
<name>A0A1L3GJV2_SYNAC</name>
<proteinExistence type="predicted"/>
<dbReference type="AlphaFoldDB" id="A0A1L3GJV2"/>
<dbReference type="KEGG" id="pace:A6070_14545"/>
<organism evidence="2 3">
    <name type="scientific">Syntrophotalea acetylenica</name>
    <name type="common">Pelobacter acetylenicus</name>
    <dbReference type="NCBI Taxonomy" id="29542"/>
    <lineage>
        <taxon>Bacteria</taxon>
        <taxon>Pseudomonadati</taxon>
        <taxon>Thermodesulfobacteriota</taxon>
        <taxon>Desulfuromonadia</taxon>
        <taxon>Desulfuromonadales</taxon>
        <taxon>Syntrophotaleaceae</taxon>
        <taxon>Syntrophotalea</taxon>
    </lineage>
</organism>
<dbReference type="Proteomes" id="UP000182264">
    <property type="component" value="Chromosome"/>
</dbReference>
<dbReference type="Pfam" id="PF01976">
    <property type="entry name" value="DUF116"/>
    <property type="match status" value="1"/>
</dbReference>
<dbReference type="STRING" id="29542.A6070_14545"/>
<feature type="transmembrane region" description="Helical" evidence="1">
    <location>
        <begin position="40"/>
        <end position="69"/>
    </location>
</feature>
<keyword evidence="1" id="KW-0812">Transmembrane</keyword>
<keyword evidence="1" id="KW-1133">Transmembrane helix</keyword>
<evidence type="ECO:0000313" key="2">
    <source>
        <dbReference type="EMBL" id="APG26212.1"/>
    </source>
</evidence>
<evidence type="ECO:0000256" key="1">
    <source>
        <dbReference type="SAM" id="Phobius"/>
    </source>
</evidence>
<gene>
    <name evidence="2" type="ORF">A7E75_05905</name>
</gene>
<keyword evidence="1" id="KW-0472">Membrane</keyword>
<protein>
    <recommendedName>
        <fullName evidence="4">DUF116 domain-containing protein</fullName>
    </recommendedName>
</protein>
<reference evidence="2 3" key="1">
    <citation type="journal article" date="2017" name="Genome Announc.">
        <title>Complete Genome Sequences of Two Acetylene-Fermenting Pelobacter acetylenicus Strains.</title>
        <authorList>
            <person name="Sutton J.M."/>
            <person name="Baesman S.M."/>
            <person name="Fierst J.L."/>
            <person name="Poret-Peterson A.T."/>
            <person name="Oremland R.S."/>
            <person name="Dunlap D.S."/>
            <person name="Akob D.M."/>
        </authorList>
    </citation>
    <scope>NUCLEOTIDE SEQUENCE [LARGE SCALE GENOMIC DNA]</scope>
    <source>
        <strain evidence="2 3">DSM 3247</strain>
    </source>
</reference>
<keyword evidence="3" id="KW-1185">Reference proteome</keyword>
<evidence type="ECO:0008006" key="4">
    <source>
        <dbReference type="Google" id="ProtNLM"/>
    </source>
</evidence>
<dbReference type="InterPro" id="IPR002829">
    <property type="entry name" value="DUF116"/>
</dbReference>
<dbReference type="PANTHER" id="PTHR43801:SF1">
    <property type="entry name" value="POLYPRENYL SYNTHETASE"/>
    <property type="match status" value="1"/>
</dbReference>
<evidence type="ECO:0000313" key="3">
    <source>
        <dbReference type="Proteomes" id="UP000182264"/>
    </source>
</evidence>
<feature type="transmembrane region" description="Helical" evidence="1">
    <location>
        <begin position="7"/>
        <end position="28"/>
    </location>
</feature>
<dbReference type="PROSITE" id="PS51257">
    <property type="entry name" value="PROKAR_LIPOPROTEIN"/>
    <property type="match status" value="1"/>
</dbReference>
<sequence>MSQQRPFLILLALVGGLFACGGFLVWWLPSIGLSAIHPRLPYWFGLAVLTLVAVIVGGLLLLALSMVTGRDLFVFPQLRGIVIRYLMPAVIAIGAVMRLDRDALQRCFIHLNNQLVCSRNPRVPADRVMILLPHCLQLFDCSIKVTGDVDKCARCGRCDIGDLATLAKERGVGLAVATGGTLARKLLMEKRPRLVIAVACERDLASGIRDAYPLPVIGVFNTRPEGPCFNTRIDIEAVRQALDAHVVSA</sequence>
<accession>A0A1L3GJV2</accession>